<dbReference type="EMBL" id="CVQH01023960">
    <property type="protein sequence ID" value="CRK36167.1"/>
    <property type="molecule type" value="Genomic_DNA"/>
</dbReference>
<accession>A0A0G4MPR9</accession>
<sequence>DSHPGVQLLQ</sequence>
<feature type="non-terminal residue" evidence="1">
    <location>
        <position position="1"/>
    </location>
</feature>
<reference evidence="2" key="1">
    <citation type="submission" date="2015-05" db="EMBL/GenBank/DDBJ databases">
        <authorList>
            <person name="Fogelqvist Johan"/>
        </authorList>
    </citation>
    <scope>NUCLEOTIDE SEQUENCE [LARGE SCALE GENOMIC DNA]</scope>
</reference>
<name>A0A0G4MPR9_VERLO</name>
<gene>
    <name evidence="1" type="ORF">BN1708_019951</name>
</gene>
<evidence type="ECO:0000313" key="1">
    <source>
        <dbReference type="EMBL" id="CRK36167.1"/>
    </source>
</evidence>
<protein>
    <submittedName>
        <fullName evidence="1">Uncharacterized protein</fullName>
    </submittedName>
</protein>
<organism evidence="1 2">
    <name type="scientific">Verticillium longisporum</name>
    <name type="common">Verticillium dahliae var. longisporum</name>
    <dbReference type="NCBI Taxonomy" id="100787"/>
    <lineage>
        <taxon>Eukaryota</taxon>
        <taxon>Fungi</taxon>
        <taxon>Dikarya</taxon>
        <taxon>Ascomycota</taxon>
        <taxon>Pezizomycotina</taxon>
        <taxon>Sordariomycetes</taxon>
        <taxon>Hypocreomycetidae</taxon>
        <taxon>Glomerellales</taxon>
        <taxon>Plectosphaerellaceae</taxon>
        <taxon>Verticillium</taxon>
    </lineage>
</organism>
<proteinExistence type="predicted"/>
<dbReference type="Proteomes" id="UP000044602">
    <property type="component" value="Unassembled WGS sequence"/>
</dbReference>
<evidence type="ECO:0000313" key="2">
    <source>
        <dbReference type="Proteomes" id="UP000044602"/>
    </source>
</evidence>
<keyword evidence="2" id="KW-1185">Reference proteome</keyword>